<protein>
    <submittedName>
        <fullName evidence="1">Uncharacterized protein</fullName>
    </submittedName>
</protein>
<organism evidence="1">
    <name type="scientific">marine sediment metagenome</name>
    <dbReference type="NCBI Taxonomy" id="412755"/>
    <lineage>
        <taxon>unclassified sequences</taxon>
        <taxon>metagenomes</taxon>
        <taxon>ecological metagenomes</taxon>
    </lineage>
</organism>
<name>A0A0F9NNJ2_9ZZZZ</name>
<gene>
    <name evidence="1" type="ORF">LCGC14_0945540</name>
</gene>
<sequence length="373" mass="44625">MELIKKMNNYGLIVKQYNLTAKEYKQLYDNLIKDLIVKKSFDLNHIDGVISRLKYLSKSARNNFKGCPRQFQFGRIFKIYTEAEELKLWNVYGKNTHIVCNKVWNKLSYRTIIKLNNRERIRGYIYSKCMSYVPPIEDKIKIYPVLLYNYADYESFRITNILKEYGNQNCKRYIRPTYRELKIENHEKNEIGVIDVIHRLITDEYAIGDYKMGKPKYYEWKWNPEISEWLADELVKEKVINWGNININFELGSYYNLILGMKGVYKVIEIDTNNTLEELEFLNITKGFVLYLRDWINTFKYIPLTSEMILSIDNVKGDIIDCINKGYFPLRPKNICFDYCGFVDTCIKDDIWKIFFNKIDPNIRESLEKVFNN</sequence>
<dbReference type="EMBL" id="LAZR01003333">
    <property type="protein sequence ID" value="KKN19459.1"/>
    <property type="molecule type" value="Genomic_DNA"/>
</dbReference>
<evidence type="ECO:0000313" key="1">
    <source>
        <dbReference type="EMBL" id="KKN19459.1"/>
    </source>
</evidence>
<comment type="caution">
    <text evidence="1">The sequence shown here is derived from an EMBL/GenBank/DDBJ whole genome shotgun (WGS) entry which is preliminary data.</text>
</comment>
<proteinExistence type="predicted"/>
<reference evidence="1" key="1">
    <citation type="journal article" date="2015" name="Nature">
        <title>Complex archaea that bridge the gap between prokaryotes and eukaryotes.</title>
        <authorList>
            <person name="Spang A."/>
            <person name="Saw J.H."/>
            <person name="Jorgensen S.L."/>
            <person name="Zaremba-Niedzwiedzka K."/>
            <person name="Martijn J."/>
            <person name="Lind A.E."/>
            <person name="van Eijk R."/>
            <person name="Schleper C."/>
            <person name="Guy L."/>
            <person name="Ettema T.J."/>
        </authorList>
    </citation>
    <scope>NUCLEOTIDE SEQUENCE</scope>
</reference>
<accession>A0A0F9NNJ2</accession>
<dbReference type="AlphaFoldDB" id="A0A0F9NNJ2"/>